<name>A0ABD3P4W2_9STRA</name>
<dbReference type="Proteomes" id="UP001530315">
    <property type="component" value="Unassembled WGS sequence"/>
</dbReference>
<accession>A0ABD3P4W2</accession>
<proteinExistence type="predicted"/>
<comment type="caution">
    <text evidence="1">The sequence shown here is derived from an EMBL/GenBank/DDBJ whole genome shotgun (WGS) entry which is preliminary data.</text>
</comment>
<keyword evidence="2" id="KW-1185">Reference proteome</keyword>
<dbReference type="AlphaFoldDB" id="A0ABD3P4W2"/>
<gene>
    <name evidence="1" type="ORF">ACHAW5_000170</name>
</gene>
<organism evidence="1 2">
    <name type="scientific">Stephanodiscus triporus</name>
    <dbReference type="NCBI Taxonomy" id="2934178"/>
    <lineage>
        <taxon>Eukaryota</taxon>
        <taxon>Sar</taxon>
        <taxon>Stramenopiles</taxon>
        <taxon>Ochrophyta</taxon>
        <taxon>Bacillariophyta</taxon>
        <taxon>Coscinodiscophyceae</taxon>
        <taxon>Thalassiosirophycidae</taxon>
        <taxon>Stephanodiscales</taxon>
        <taxon>Stephanodiscaceae</taxon>
        <taxon>Stephanodiscus</taxon>
    </lineage>
</organism>
<evidence type="ECO:0000313" key="2">
    <source>
        <dbReference type="Proteomes" id="UP001530315"/>
    </source>
</evidence>
<protein>
    <submittedName>
        <fullName evidence="1">Uncharacterized protein</fullName>
    </submittedName>
</protein>
<sequence length="294" mass="31703">MKKAISPECSSQMSTCGENRVRSRMSRSAVGALFLLSTPCASFQGGNPIAPPPPPSAIRRRGDARSRGFELRYRDGDDNQPVDMKAGSSGGALCTTQTLGSGLTPAAEVDTRQVDMDEYIEYLERRYSRIHRVTTASFDRPRVAVVDSRIIRSMFTLSILDRRASTAPAASASSSSSSSSRFATCQGEECDHLNILGLSGLASAELRRRLNGTKSSRRPRSLGLLGRARSTMTDLNGGARALGSSLRIVTNFCIMTVIPDLLEGGFGLSVTSFAILLLVRPLLRWGHFGQGQLV</sequence>
<reference evidence="1 2" key="1">
    <citation type="submission" date="2024-10" db="EMBL/GenBank/DDBJ databases">
        <title>Updated reference genomes for cyclostephanoid diatoms.</title>
        <authorList>
            <person name="Roberts W.R."/>
            <person name="Alverson A.J."/>
        </authorList>
    </citation>
    <scope>NUCLEOTIDE SEQUENCE [LARGE SCALE GENOMIC DNA]</scope>
    <source>
        <strain evidence="1 2">AJA276-08</strain>
    </source>
</reference>
<dbReference type="EMBL" id="JALLAZ020001016">
    <property type="protein sequence ID" value="KAL3782448.1"/>
    <property type="molecule type" value="Genomic_DNA"/>
</dbReference>
<evidence type="ECO:0000313" key="1">
    <source>
        <dbReference type="EMBL" id="KAL3782448.1"/>
    </source>
</evidence>